<dbReference type="AlphaFoldDB" id="A0A0E9PIS9"/>
<name>A0A0E9PIS9_ANGAN</name>
<organism evidence="2">
    <name type="scientific">Anguilla anguilla</name>
    <name type="common">European freshwater eel</name>
    <name type="synonym">Muraena anguilla</name>
    <dbReference type="NCBI Taxonomy" id="7936"/>
    <lineage>
        <taxon>Eukaryota</taxon>
        <taxon>Metazoa</taxon>
        <taxon>Chordata</taxon>
        <taxon>Craniata</taxon>
        <taxon>Vertebrata</taxon>
        <taxon>Euteleostomi</taxon>
        <taxon>Actinopterygii</taxon>
        <taxon>Neopterygii</taxon>
        <taxon>Teleostei</taxon>
        <taxon>Anguilliformes</taxon>
        <taxon>Anguillidae</taxon>
        <taxon>Anguilla</taxon>
    </lineage>
</organism>
<accession>A0A0E9PIS9</accession>
<reference evidence="2" key="2">
    <citation type="journal article" date="2015" name="Fish Shellfish Immunol.">
        <title>Early steps in the European eel (Anguilla anguilla)-Vibrio vulnificus interaction in the gills: Role of the RtxA13 toxin.</title>
        <authorList>
            <person name="Callol A."/>
            <person name="Pajuelo D."/>
            <person name="Ebbesson L."/>
            <person name="Teles M."/>
            <person name="MacKenzie S."/>
            <person name="Amaro C."/>
        </authorList>
    </citation>
    <scope>NUCLEOTIDE SEQUENCE</scope>
</reference>
<protein>
    <submittedName>
        <fullName evidence="2">Uncharacterized protein</fullName>
    </submittedName>
</protein>
<reference evidence="2" key="1">
    <citation type="submission" date="2014-11" db="EMBL/GenBank/DDBJ databases">
        <authorList>
            <person name="Amaro Gonzalez C."/>
        </authorList>
    </citation>
    <scope>NUCLEOTIDE SEQUENCE</scope>
</reference>
<sequence length="24" mass="2436">MSKAEGDNMGGDTSGRANQRKGPA</sequence>
<feature type="region of interest" description="Disordered" evidence="1">
    <location>
        <begin position="1"/>
        <end position="24"/>
    </location>
</feature>
<proteinExistence type="predicted"/>
<evidence type="ECO:0000313" key="2">
    <source>
        <dbReference type="EMBL" id="JAH04419.1"/>
    </source>
</evidence>
<dbReference type="EMBL" id="GBXM01104158">
    <property type="protein sequence ID" value="JAH04419.1"/>
    <property type="molecule type" value="Transcribed_RNA"/>
</dbReference>
<evidence type="ECO:0000256" key="1">
    <source>
        <dbReference type="SAM" id="MobiDB-lite"/>
    </source>
</evidence>